<keyword evidence="2" id="KW-1185">Reference proteome</keyword>
<sequence>MPKASQATVIYDFFISKSSLTLRQIDFRVLS</sequence>
<dbReference type="AlphaFoldDB" id="T1KMK1"/>
<proteinExistence type="predicted"/>
<evidence type="ECO:0000313" key="1">
    <source>
        <dbReference type="EnsemblMetazoa" id="tetur15g01910.1"/>
    </source>
</evidence>
<reference evidence="2" key="1">
    <citation type="submission" date="2011-08" db="EMBL/GenBank/DDBJ databases">
        <authorList>
            <person name="Rombauts S."/>
        </authorList>
    </citation>
    <scope>NUCLEOTIDE SEQUENCE</scope>
    <source>
        <strain evidence="2">London</strain>
    </source>
</reference>
<dbReference type="Proteomes" id="UP000015104">
    <property type="component" value="Unassembled WGS sequence"/>
</dbReference>
<protein>
    <submittedName>
        <fullName evidence="1">Uncharacterized protein</fullName>
    </submittedName>
</protein>
<dbReference type="EnsemblMetazoa" id="tetur15g01910.1">
    <property type="protein sequence ID" value="tetur15g01910.1"/>
    <property type="gene ID" value="tetur15g01910"/>
</dbReference>
<dbReference type="EMBL" id="CAEY01000246">
    <property type="status" value="NOT_ANNOTATED_CDS"/>
    <property type="molecule type" value="Genomic_DNA"/>
</dbReference>
<name>T1KMK1_TETUR</name>
<dbReference type="HOGENOM" id="CLU_3399876_0_0_1"/>
<reference evidence="1" key="2">
    <citation type="submission" date="2015-06" db="UniProtKB">
        <authorList>
            <consortium name="EnsemblMetazoa"/>
        </authorList>
    </citation>
    <scope>IDENTIFICATION</scope>
</reference>
<evidence type="ECO:0000313" key="2">
    <source>
        <dbReference type="Proteomes" id="UP000015104"/>
    </source>
</evidence>
<organism evidence="1 2">
    <name type="scientific">Tetranychus urticae</name>
    <name type="common">Two-spotted spider mite</name>
    <dbReference type="NCBI Taxonomy" id="32264"/>
    <lineage>
        <taxon>Eukaryota</taxon>
        <taxon>Metazoa</taxon>
        <taxon>Ecdysozoa</taxon>
        <taxon>Arthropoda</taxon>
        <taxon>Chelicerata</taxon>
        <taxon>Arachnida</taxon>
        <taxon>Acari</taxon>
        <taxon>Acariformes</taxon>
        <taxon>Trombidiformes</taxon>
        <taxon>Prostigmata</taxon>
        <taxon>Eleutherengona</taxon>
        <taxon>Raphignathae</taxon>
        <taxon>Tetranychoidea</taxon>
        <taxon>Tetranychidae</taxon>
        <taxon>Tetranychus</taxon>
    </lineage>
</organism>
<accession>T1KMK1</accession>